<evidence type="ECO:0000256" key="8">
    <source>
        <dbReference type="RuleBase" id="RU366036"/>
    </source>
</evidence>
<evidence type="ECO:0000313" key="10">
    <source>
        <dbReference type="EMBL" id="TRM62804.1"/>
    </source>
</evidence>
<name>A0A550CDE0_9AGAR</name>
<dbReference type="Pfam" id="PF11221">
    <property type="entry name" value="Med21"/>
    <property type="match status" value="1"/>
</dbReference>
<evidence type="ECO:0000256" key="5">
    <source>
        <dbReference type="ARBA" id="ARBA00023159"/>
    </source>
</evidence>
<evidence type="ECO:0000256" key="4">
    <source>
        <dbReference type="ARBA" id="ARBA00023015"/>
    </source>
</evidence>
<keyword evidence="7 8" id="KW-0539">Nucleus</keyword>
<reference evidence="10 11" key="1">
    <citation type="journal article" date="2019" name="New Phytol.">
        <title>Comparative genomics reveals unique wood-decay strategies and fruiting body development in the Schizophyllaceae.</title>
        <authorList>
            <person name="Almasi E."/>
            <person name="Sahu N."/>
            <person name="Krizsan K."/>
            <person name="Balint B."/>
            <person name="Kovacs G.M."/>
            <person name="Kiss B."/>
            <person name="Cseklye J."/>
            <person name="Drula E."/>
            <person name="Henrissat B."/>
            <person name="Nagy I."/>
            <person name="Chovatia M."/>
            <person name="Adam C."/>
            <person name="LaButti K."/>
            <person name="Lipzen A."/>
            <person name="Riley R."/>
            <person name="Grigoriev I.V."/>
            <person name="Nagy L.G."/>
        </authorList>
    </citation>
    <scope>NUCLEOTIDE SEQUENCE [LARGE SCALE GENOMIC DNA]</scope>
    <source>
        <strain evidence="10 11">NL-1724</strain>
    </source>
</reference>
<dbReference type="SUPFAM" id="SSF140718">
    <property type="entry name" value="Mediator hinge subcomplex-like"/>
    <property type="match status" value="1"/>
</dbReference>
<comment type="function">
    <text evidence="8">Component of the Mediator complex, a coactivator involved in the regulated transcription of nearly all RNA polymerase II-dependent genes. Mediator functions as a bridge to convey information from gene-specific regulatory proteins to the basal RNA polymerase II transcription machinery. Mediator is recruited to promoters by direct interactions with regulatory proteins and serves as a scaffold for the assembly of a functional preinitiation complex with RNA polymerase II and the general transcription factors.</text>
</comment>
<keyword evidence="4 8" id="KW-0805">Transcription regulation</keyword>
<organism evidence="10 11">
    <name type="scientific">Schizophyllum amplum</name>
    <dbReference type="NCBI Taxonomy" id="97359"/>
    <lineage>
        <taxon>Eukaryota</taxon>
        <taxon>Fungi</taxon>
        <taxon>Dikarya</taxon>
        <taxon>Basidiomycota</taxon>
        <taxon>Agaricomycotina</taxon>
        <taxon>Agaricomycetes</taxon>
        <taxon>Agaricomycetidae</taxon>
        <taxon>Agaricales</taxon>
        <taxon>Schizophyllaceae</taxon>
        <taxon>Schizophyllum</taxon>
    </lineage>
</organism>
<proteinExistence type="inferred from homology"/>
<dbReference type="InterPro" id="IPR037212">
    <property type="entry name" value="Med7/Med21-like"/>
</dbReference>
<accession>A0A550CDE0</accession>
<evidence type="ECO:0000256" key="1">
    <source>
        <dbReference type="ARBA" id="ARBA00004123"/>
    </source>
</evidence>
<feature type="coiled-coil region" evidence="9">
    <location>
        <begin position="91"/>
        <end position="125"/>
    </location>
</feature>
<comment type="similarity">
    <text evidence="2 8">Belongs to the Mediator complex subunit 21 family.</text>
</comment>
<keyword evidence="5 8" id="KW-0010">Activator</keyword>
<evidence type="ECO:0000256" key="3">
    <source>
        <dbReference type="ARBA" id="ARBA00019691"/>
    </source>
</evidence>
<keyword evidence="9" id="KW-0175">Coiled coil</keyword>
<dbReference type="STRING" id="97359.A0A550CDE0"/>
<dbReference type="EMBL" id="VDMD01000011">
    <property type="protein sequence ID" value="TRM62804.1"/>
    <property type="molecule type" value="Genomic_DNA"/>
</dbReference>
<keyword evidence="6 8" id="KW-0804">Transcription</keyword>
<comment type="subcellular location">
    <subcellularLocation>
        <location evidence="1 8">Nucleus</location>
    </subcellularLocation>
</comment>
<dbReference type="PANTHER" id="PTHR13381:SF0">
    <property type="entry name" value="MEDIATOR OF RNA POLYMERASE II TRANSCRIPTION SUBUNIT 21"/>
    <property type="match status" value="1"/>
</dbReference>
<evidence type="ECO:0000313" key="11">
    <source>
        <dbReference type="Proteomes" id="UP000320762"/>
    </source>
</evidence>
<comment type="caution">
    <text evidence="10">The sequence shown here is derived from an EMBL/GenBank/DDBJ whole genome shotgun (WGS) entry which is preliminary data.</text>
</comment>
<evidence type="ECO:0000256" key="9">
    <source>
        <dbReference type="SAM" id="Coils"/>
    </source>
</evidence>
<dbReference type="GO" id="GO:0003712">
    <property type="term" value="F:transcription coregulator activity"/>
    <property type="evidence" value="ECO:0007669"/>
    <property type="project" value="TreeGrafter"/>
</dbReference>
<dbReference type="GO" id="GO:0016592">
    <property type="term" value="C:mediator complex"/>
    <property type="evidence" value="ECO:0007669"/>
    <property type="project" value="UniProtKB-UniRule"/>
</dbReference>
<dbReference type="OrthoDB" id="526653at2759"/>
<gene>
    <name evidence="10" type="ORF">BD626DRAFT_496543</name>
</gene>
<evidence type="ECO:0000256" key="6">
    <source>
        <dbReference type="ARBA" id="ARBA00023163"/>
    </source>
</evidence>
<dbReference type="InterPro" id="IPR021384">
    <property type="entry name" value="Mediator_Med21"/>
</dbReference>
<sequence length="147" mass="16665">MLQEASHMDRITQLQDEIQQLLNIMAKSITYLTTRCNFVQISPEIPVTKKKKNFDPPDVFAQNTAELATDLVKKAKQIEYIIQSLPDPEAEEVQVKRLETLEAEVTQANEEYARAVKRAKNLHGQVAALLNLVLDNPETDIMKETSS</sequence>
<dbReference type="AlphaFoldDB" id="A0A550CDE0"/>
<protein>
    <recommendedName>
        <fullName evidence="3 8">Mediator of RNA polymerase II transcription subunit 21</fullName>
    </recommendedName>
</protein>
<dbReference type="PANTHER" id="PTHR13381">
    <property type="entry name" value="RNA POLYMERASE II HOLOENZYME COMPONENT SRB7"/>
    <property type="match status" value="1"/>
</dbReference>
<keyword evidence="11" id="KW-1185">Reference proteome</keyword>
<evidence type="ECO:0000256" key="7">
    <source>
        <dbReference type="ARBA" id="ARBA00023242"/>
    </source>
</evidence>
<comment type="subunit">
    <text evidence="8">Component of the Mediator complex.</text>
</comment>
<dbReference type="Gene3D" id="6.10.280.10">
    <property type="entry name" value="Mediator complex, subunit Med21"/>
    <property type="match status" value="1"/>
</dbReference>
<evidence type="ECO:0000256" key="2">
    <source>
        <dbReference type="ARBA" id="ARBA00005770"/>
    </source>
</evidence>
<dbReference type="Proteomes" id="UP000320762">
    <property type="component" value="Unassembled WGS sequence"/>
</dbReference>
<dbReference type="GO" id="GO:0006357">
    <property type="term" value="P:regulation of transcription by RNA polymerase II"/>
    <property type="evidence" value="ECO:0007669"/>
    <property type="project" value="TreeGrafter"/>
</dbReference>